<dbReference type="EMBL" id="BKAD01000009">
    <property type="protein sequence ID" value="GEP29903.1"/>
    <property type="molecule type" value="Genomic_DNA"/>
</dbReference>
<dbReference type="AlphaFoldDB" id="A0A512L5Z9"/>
<evidence type="ECO:0000313" key="1">
    <source>
        <dbReference type="EMBL" id="GEP29903.1"/>
    </source>
</evidence>
<proteinExistence type="predicted"/>
<keyword evidence="2" id="KW-1185">Reference proteome</keyword>
<name>A0A512L5Z9_9PROT</name>
<organism evidence="1 2">
    <name type="scientific">Sulfuriferula plumbiphila</name>
    <dbReference type="NCBI Taxonomy" id="171865"/>
    <lineage>
        <taxon>Bacteria</taxon>
        <taxon>Pseudomonadati</taxon>
        <taxon>Pseudomonadota</taxon>
        <taxon>Betaproteobacteria</taxon>
        <taxon>Nitrosomonadales</taxon>
        <taxon>Sulfuricellaceae</taxon>
        <taxon>Sulfuriferula</taxon>
    </lineage>
</organism>
<dbReference type="Proteomes" id="UP000321337">
    <property type="component" value="Unassembled WGS sequence"/>
</dbReference>
<evidence type="ECO:0000313" key="2">
    <source>
        <dbReference type="Proteomes" id="UP000321337"/>
    </source>
</evidence>
<reference evidence="1 2" key="1">
    <citation type="submission" date="2019-07" db="EMBL/GenBank/DDBJ databases">
        <title>Whole genome shotgun sequence of Thiobacillus plumbophilus NBRC 107929.</title>
        <authorList>
            <person name="Hosoyama A."/>
            <person name="Uohara A."/>
            <person name="Ohji S."/>
            <person name="Ichikawa N."/>
        </authorList>
    </citation>
    <scope>NUCLEOTIDE SEQUENCE [LARGE SCALE GENOMIC DNA]</scope>
    <source>
        <strain evidence="1 2">NBRC 107929</strain>
    </source>
</reference>
<protein>
    <submittedName>
        <fullName evidence="1">Uncharacterized protein</fullName>
    </submittedName>
</protein>
<accession>A0A512L5Z9</accession>
<dbReference type="OrthoDB" id="9804698at2"/>
<comment type="caution">
    <text evidence="1">The sequence shown here is derived from an EMBL/GenBank/DDBJ whole genome shotgun (WGS) entry which is preliminary data.</text>
</comment>
<dbReference type="RefSeq" id="WP_147071476.1">
    <property type="nucleotide sequence ID" value="NZ_AP021884.1"/>
</dbReference>
<gene>
    <name evidence="1" type="ORF">TPL01_10410</name>
</gene>
<sequence length="105" mass="11977">MLPSPFATWIKAVDLGFNSAHIITYCNFGENLQPHHFRRVTAHRRDDFADGAYRLYINERLSATQHRKTLAKGVCLPKVRVEEAKHQCDISRPIIRQGVPGGIHD</sequence>